<dbReference type="AlphaFoldDB" id="A0A8C4PXA6"/>
<dbReference type="Proteomes" id="UP000694388">
    <property type="component" value="Unplaced"/>
</dbReference>
<evidence type="ECO:0000313" key="3">
    <source>
        <dbReference type="Proteomes" id="UP000694388"/>
    </source>
</evidence>
<accession>A0A8C4PXA6</accession>
<reference evidence="2" key="1">
    <citation type="submission" date="2025-08" db="UniProtKB">
        <authorList>
            <consortium name="Ensembl"/>
        </authorList>
    </citation>
    <scope>IDENTIFICATION</scope>
</reference>
<evidence type="ECO:0000313" key="2">
    <source>
        <dbReference type="Ensembl" id="ENSEBUP00000002450.1"/>
    </source>
</evidence>
<reference evidence="2" key="2">
    <citation type="submission" date="2025-09" db="UniProtKB">
        <authorList>
            <consortium name="Ensembl"/>
        </authorList>
    </citation>
    <scope>IDENTIFICATION</scope>
</reference>
<keyword evidence="3" id="KW-1185">Reference proteome</keyword>
<evidence type="ECO:0000256" key="1">
    <source>
        <dbReference type="SAM" id="MobiDB-lite"/>
    </source>
</evidence>
<organism evidence="2 3">
    <name type="scientific">Eptatretus burgeri</name>
    <name type="common">Inshore hagfish</name>
    <dbReference type="NCBI Taxonomy" id="7764"/>
    <lineage>
        <taxon>Eukaryota</taxon>
        <taxon>Metazoa</taxon>
        <taxon>Chordata</taxon>
        <taxon>Craniata</taxon>
        <taxon>Vertebrata</taxon>
        <taxon>Cyclostomata</taxon>
        <taxon>Myxini</taxon>
        <taxon>Myxiniformes</taxon>
        <taxon>Myxinidae</taxon>
        <taxon>Eptatretinae</taxon>
        <taxon>Eptatretus</taxon>
    </lineage>
</organism>
<name>A0A8C4PXA6_EPTBU</name>
<sequence>MYMIRKSSRPMLKRAGRDISSAKSSVRMPCAPRKSRRTRPMRKSRITRKIVGSNMNTCIVFSIANFAMISQAVSDRRAVIIYERT</sequence>
<feature type="compositionally biased region" description="Basic residues" evidence="1">
    <location>
        <begin position="33"/>
        <end position="42"/>
    </location>
</feature>
<feature type="compositionally biased region" description="Basic residues" evidence="1">
    <location>
        <begin position="1"/>
        <end position="14"/>
    </location>
</feature>
<dbReference type="GeneTree" id="ENSGT01030000235089"/>
<proteinExistence type="predicted"/>
<dbReference type="Ensembl" id="ENSEBUT00000002804.1">
    <property type="protein sequence ID" value="ENSEBUP00000002450.1"/>
    <property type="gene ID" value="ENSEBUG00000001884.1"/>
</dbReference>
<feature type="region of interest" description="Disordered" evidence="1">
    <location>
        <begin position="1"/>
        <end position="42"/>
    </location>
</feature>
<protein>
    <submittedName>
        <fullName evidence="2">Uncharacterized protein</fullName>
    </submittedName>
</protein>